<keyword evidence="1" id="KW-0812">Transmembrane</keyword>
<dbReference type="RefSeq" id="WP_274944200.1">
    <property type="nucleotide sequence ID" value="NZ_JANWOI010000004.1"/>
</dbReference>
<evidence type="ECO:0000313" key="3">
    <source>
        <dbReference type="Proteomes" id="UP001141619"/>
    </source>
</evidence>
<comment type="caution">
    <text evidence="2">The sequence shown here is derived from an EMBL/GenBank/DDBJ whole genome shotgun (WGS) entry which is preliminary data.</text>
</comment>
<dbReference type="AlphaFoldDB" id="A0A9X3TYX2"/>
<keyword evidence="1" id="KW-0472">Membrane</keyword>
<dbReference type="Pfam" id="PF06170">
    <property type="entry name" value="DUF983"/>
    <property type="match status" value="1"/>
</dbReference>
<evidence type="ECO:0000313" key="2">
    <source>
        <dbReference type="EMBL" id="MDA5194495.1"/>
    </source>
</evidence>
<sequence length="134" mass="14212">MIELSPVSLERPSLGQAVWRGLRRKCPVCGVGAAFVGYLKVAPSCSHCNAALGKVRADDAPPYFTIVIVGHIVIPLMFLAEKYYAISLLAHSLIWLPLTAALTLGLLPYIKGGTLGLMSSLGITGTESSEKTEA</sequence>
<reference evidence="2" key="1">
    <citation type="submission" date="2022-08" db="EMBL/GenBank/DDBJ databases">
        <authorList>
            <person name="Vandamme P."/>
            <person name="Hettiarachchi A."/>
            <person name="Peeters C."/>
            <person name="Cnockaert M."/>
            <person name="Carlier A."/>
        </authorList>
    </citation>
    <scope>NUCLEOTIDE SEQUENCE</scope>
    <source>
        <strain evidence="2">LMG 31809</strain>
    </source>
</reference>
<proteinExistence type="predicted"/>
<dbReference type="InterPro" id="IPR009325">
    <property type="entry name" value="DUF983"/>
</dbReference>
<keyword evidence="3" id="KW-1185">Reference proteome</keyword>
<dbReference type="EMBL" id="JANWOI010000004">
    <property type="protein sequence ID" value="MDA5194495.1"/>
    <property type="molecule type" value="Genomic_DNA"/>
</dbReference>
<protein>
    <submittedName>
        <fullName evidence="2">DUF983 domain-containing protein</fullName>
    </submittedName>
</protein>
<feature type="transmembrane region" description="Helical" evidence="1">
    <location>
        <begin position="62"/>
        <end position="80"/>
    </location>
</feature>
<gene>
    <name evidence="2" type="ORF">NYP16_11085</name>
</gene>
<reference evidence="2" key="2">
    <citation type="journal article" date="2023" name="Syst. Appl. Microbiol.">
        <title>Govania unica gen. nov., sp. nov., a rare biosphere bacterium that represents a novel family in the class Alphaproteobacteria.</title>
        <authorList>
            <person name="Vandamme P."/>
            <person name="Peeters C."/>
            <person name="Hettiarachchi A."/>
            <person name="Cnockaert M."/>
            <person name="Carlier A."/>
        </authorList>
    </citation>
    <scope>NUCLEOTIDE SEQUENCE</scope>
    <source>
        <strain evidence="2">LMG 31809</strain>
    </source>
</reference>
<organism evidence="2 3">
    <name type="scientific">Govanella unica</name>
    <dbReference type="NCBI Taxonomy" id="2975056"/>
    <lineage>
        <taxon>Bacteria</taxon>
        <taxon>Pseudomonadati</taxon>
        <taxon>Pseudomonadota</taxon>
        <taxon>Alphaproteobacteria</taxon>
        <taxon>Emcibacterales</taxon>
        <taxon>Govanellaceae</taxon>
        <taxon>Govanella</taxon>
    </lineage>
</organism>
<feature type="transmembrane region" description="Helical" evidence="1">
    <location>
        <begin position="92"/>
        <end position="110"/>
    </location>
</feature>
<dbReference type="Proteomes" id="UP001141619">
    <property type="component" value="Unassembled WGS sequence"/>
</dbReference>
<name>A0A9X3TYX2_9PROT</name>
<evidence type="ECO:0000256" key="1">
    <source>
        <dbReference type="SAM" id="Phobius"/>
    </source>
</evidence>
<accession>A0A9X3TYX2</accession>
<keyword evidence="1" id="KW-1133">Transmembrane helix</keyword>